<keyword evidence="5" id="KW-0443">Lipid metabolism</keyword>
<dbReference type="GO" id="GO:0016042">
    <property type="term" value="P:lipid catabolic process"/>
    <property type="evidence" value="ECO:0007669"/>
    <property type="project" value="UniProtKB-KW"/>
</dbReference>
<evidence type="ECO:0000256" key="1">
    <source>
        <dbReference type="ARBA" id="ARBA00010701"/>
    </source>
</evidence>
<keyword evidence="6" id="KW-0325">Glycoprotein</keyword>
<protein>
    <recommendedName>
        <fullName evidence="8">Partial AB-hydrolase lipase domain-containing protein</fullName>
    </recommendedName>
</protein>
<dbReference type="InterPro" id="IPR006693">
    <property type="entry name" value="AB_hydrolase_lipase"/>
</dbReference>
<dbReference type="STRING" id="3818.A0A445CU77"/>
<dbReference type="SUPFAM" id="SSF53474">
    <property type="entry name" value="alpha/beta-Hydrolases"/>
    <property type="match status" value="2"/>
</dbReference>
<dbReference type="AlphaFoldDB" id="A0A445CU77"/>
<dbReference type="GO" id="GO:0016787">
    <property type="term" value="F:hydrolase activity"/>
    <property type="evidence" value="ECO:0007669"/>
    <property type="project" value="UniProtKB-KW"/>
</dbReference>
<keyword evidence="2 7" id="KW-0732">Signal</keyword>
<feature type="signal peptide" evidence="7">
    <location>
        <begin position="1"/>
        <end position="21"/>
    </location>
</feature>
<dbReference type="EMBL" id="SDMP01000006">
    <property type="protein sequence ID" value="RYR54474.1"/>
    <property type="molecule type" value="Genomic_DNA"/>
</dbReference>
<sequence>MSLLASTLWLLFFFSSSVVHSGAQGSSRGSLGDGICATSVVVHGYKCQELQVTTADGYILSVQRIPEGRSGNGNNNKKQPVIIQHGLLVDGMTWLLNGPEQNLPLILADNGFDVWISNTRGTRFSRRHVSLDPSTPAYWNWSWDELGSYDVPAVVEYVSNHTGQKIHYIGHSQGTLIALTSFSEGKWVNKLKSAALLSPVAYLSHMTTELLNVADRLFLDQLIKTLGIAEFSTRGIPFQSFLNQLCAQPGVDCSDLFTAITGNNCCLNSSAVSVFLKNEPQSTSTKNLIHFAQIVRSGVVAKFNYGIRDQNIRIYGKASPPIYNLSNIPHDLPLFLSYGGRDALSDVVDVQTLLDSLKFHDVDKLSVQFIKDYAHVDFIMGVNAKDIVYNAGSSRGSLGDGICASSVVVHGYKCQELQVTTADGYILSVQRIPEGRSGNGNNNNKKQPVIIQHGILVDGMTWLLNGPEQNLPLILADNGFDVWISNTRGTRFSRRHISLDPSTPAYWNWTWDELGSYDLRAVVEYVSNHTGQKIHYIGHSQGTLIALTSFSEGKLVNKLKSAALLSPVAYLSHMTTELLNVADRLFLDQLIKTLGIAEFSTRGIPFQSFLKQLCAQPGVDCSDLFTAITVVRSGVVAKFNYGRRDQNIRIYGKASPPIYNLSNIPHDLPLFLSYGARDALSDVVDVQTLLDSLKSHDADKLSVQFIKDYAHLDFVMGVNAKDIVYNAVISFFNRFN</sequence>
<proteinExistence type="inferred from homology"/>
<evidence type="ECO:0000256" key="5">
    <source>
        <dbReference type="ARBA" id="ARBA00023098"/>
    </source>
</evidence>
<keyword evidence="10" id="KW-1185">Reference proteome</keyword>
<evidence type="ECO:0000313" key="10">
    <source>
        <dbReference type="Proteomes" id="UP000289738"/>
    </source>
</evidence>
<evidence type="ECO:0000259" key="8">
    <source>
        <dbReference type="Pfam" id="PF04083"/>
    </source>
</evidence>
<dbReference type="FunFam" id="3.40.50.1820:FF:000126">
    <property type="entry name" value="Lipase"/>
    <property type="match status" value="1"/>
</dbReference>
<gene>
    <name evidence="9" type="ORF">Ahy_A06g029757</name>
</gene>
<evidence type="ECO:0000256" key="2">
    <source>
        <dbReference type="ARBA" id="ARBA00022729"/>
    </source>
</evidence>
<dbReference type="FunFam" id="3.40.50.1820:FF:000057">
    <property type="entry name" value="Lipase"/>
    <property type="match status" value="1"/>
</dbReference>
<name>A0A445CU77_ARAHY</name>
<feature type="domain" description="Partial AB-hydrolase lipase" evidence="8">
    <location>
        <begin position="410"/>
        <end position="466"/>
    </location>
</feature>
<keyword evidence="3" id="KW-0378">Hydrolase</keyword>
<evidence type="ECO:0000313" key="9">
    <source>
        <dbReference type="EMBL" id="RYR54474.1"/>
    </source>
</evidence>
<dbReference type="Pfam" id="PF04083">
    <property type="entry name" value="Abhydro_lipase"/>
    <property type="match status" value="2"/>
</dbReference>
<feature type="chain" id="PRO_5019096090" description="Partial AB-hydrolase lipase domain-containing protein" evidence="7">
    <location>
        <begin position="22"/>
        <end position="736"/>
    </location>
</feature>
<feature type="domain" description="Partial AB-hydrolase lipase" evidence="8">
    <location>
        <begin position="42"/>
        <end position="98"/>
    </location>
</feature>
<reference evidence="9 10" key="1">
    <citation type="submission" date="2019-01" db="EMBL/GenBank/DDBJ databases">
        <title>Sequencing of cultivated peanut Arachis hypogaea provides insights into genome evolution and oil improvement.</title>
        <authorList>
            <person name="Chen X."/>
        </authorList>
    </citation>
    <scope>NUCLEOTIDE SEQUENCE [LARGE SCALE GENOMIC DNA]</scope>
    <source>
        <strain evidence="10">cv. Fuhuasheng</strain>
        <tissue evidence="9">Leaves</tissue>
    </source>
</reference>
<dbReference type="Proteomes" id="UP000289738">
    <property type="component" value="Chromosome A06"/>
</dbReference>
<dbReference type="PANTHER" id="PTHR11005">
    <property type="entry name" value="LYSOSOMAL ACID LIPASE-RELATED"/>
    <property type="match status" value="1"/>
</dbReference>
<organism evidence="9 10">
    <name type="scientific">Arachis hypogaea</name>
    <name type="common">Peanut</name>
    <dbReference type="NCBI Taxonomy" id="3818"/>
    <lineage>
        <taxon>Eukaryota</taxon>
        <taxon>Viridiplantae</taxon>
        <taxon>Streptophyta</taxon>
        <taxon>Embryophyta</taxon>
        <taxon>Tracheophyta</taxon>
        <taxon>Spermatophyta</taxon>
        <taxon>Magnoliopsida</taxon>
        <taxon>eudicotyledons</taxon>
        <taxon>Gunneridae</taxon>
        <taxon>Pentapetalae</taxon>
        <taxon>rosids</taxon>
        <taxon>fabids</taxon>
        <taxon>Fabales</taxon>
        <taxon>Fabaceae</taxon>
        <taxon>Papilionoideae</taxon>
        <taxon>50 kb inversion clade</taxon>
        <taxon>dalbergioids sensu lato</taxon>
        <taxon>Dalbergieae</taxon>
        <taxon>Pterocarpus clade</taxon>
        <taxon>Arachis</taxon>
    </lineage>
</organism>
<keyword evidence="4" id="KW-0442">Lipid degradation</keyword>
<dbReference type="InterPro" id="IPR029058">
    <property type="entry name" value="AB_hydrolase_fold"/>
</dbReference>
<dbReference type="Gene3D" id="3.40.50.1820">
    <property type="entry name" value="alpha/beta hydrolase"/>
    <property type="match status" value="3"/>
</dbReference>
<comment type="similarity">
    <text evidence="1">Belongs to the AB hydrolase superfamily. Lipase family.</text>
</comment>
<evidence type="ECO:0000256" key="4">
    <source>
        <dbReference type="ARBA" id="ARBA00022963"/>
    </source>
</evidence>
<evidence type="ECO:0000256" key="3">
    <source>
        <dbReference type="ARBA" id="ARBA00022801"/>
    </source>
</evidence>
<evidence type="ECO:0000256" key="6">
    <source>
        <dbReference type="ARBA" id="ARBA00023180"/>
    </source>
</evidence>
<accession>A0A445CU77</accession>
<comment type="caution">
    <text evidence="9">The sequence shown here is derived from an EMBL/GenBank/DDBJ whole genome shotgun (WGS) entry which is preliminary data.</text>
</comment>
<evidence type="ECO:0000256" key="7">
    <source>
        <dbReference type="SAM" id="SignalP"/>
    </source>
</evidence>